<feature type="transmembrane region" description="Helical" evidence="13">
    <location>
        <begin position="761"/>
        <end position="778"/>
    </location>
</feature>
<dbReference type="EMBL" id="GL376606">
    <property type="status" value="NOT_ANNOTATED_CDS"/>
    <property type="molecule type" value="Genomic_DNA"/>
</dbReference>
<evidence type="ECO:0000313" key="15">
    <source>
        <dbReference type="EnsemblProtists" id="PYU1_T011197"/>
    </source>
</evidence>
<feature type="domain" description="Ion transport" evidence="14">
    <location>
        <begin position="142"/>
        <end position="373"/>
    </location>
</feature>
<comment type="subcellular location">
    <subcellularLocation>
        <location evidence="1">Membrane</location>
        <topology evidence="1">Multi-pass membrane protein</topology>
    </subcellularLocation>
</comment>
<reference evidence="16" key="1">
    <citation type="journal article" date="2010" name="Genome Biol.">
        <title>Genome sequence of the necrotrophic plant pathogen Pythium ultimum reveals original pathogenicity mechanisms and effector repertoire.</title>
        <authorList>
            <person name="Levesque C.A."/>
            <person name="Brouwer H."/>
            <person name="Cano L."/>
            <person name="Hamilton J.P."/>
            <person name="Holt C."/>
            <person name="Huitema E."/>
            <person name="Raffaele S."/>
            <person name="Robideau G.P."/>
            <person name="Thines M."/>
            <person name="Win J."/>
            <person name="Zerillo M.M."/>
            <person name="Beakes G.W."/>
            <person name="Boore J.L."/>
            <person name="Busam D."/>
            <person name="Dumas B."/>
            <person name="Ferriera S."/>
            <person name="Fuerstenberg S.I."/>
            <person name="Gachon C.M."/>
            <person name="Gaulin E."/>
            <person name="Govers F."/>
            <person name="Grenville-Briggs L."/>
            <person name="Horner N."/>
            <person name="Hostetler J."/>
            <person name="Jiang R.H."/>
            <person name="Johnson J."/>
            <person name="Krajaejun T."/>
            <person name="Lin H."/>
            <person name="Meijer H.J."/>
            <person name="Moore B."/>
            <person name="Morris P."/>
            <person name="Phuntmart V."/>
            <person name="Puiu D."/>
            <person name="Shetty J."/>
            <person name="Stajich J.E."/>
            <person name="Tripathy S."/>
            <person name="Wawra S."/>
            <person name="van West P."/>
            <person name="Whitty B.R."/>
            <person name="Coutinho P.M."/>
            <person name="Henrissat B."/>
            <person name="Martin F."/>
            <person name="Thomas P.D."/>
            <person name="Tyler B.M."/>
            <person name="De Vries R.P."/>
            <person name="Kamoun S."/>
            <person name="Yandell M."/>
            <person name="Tisserat N."/>
            <person name="Buell C.R."/>
        </authorList>
    </citation>
    <scope>NUCLEOTIDE SEQUENCE</scope>
    <source>
        <strain evidence="16">DAOM:BR144</strain>
    </source>
</reference>
<dbReference type="OMA" id="MEPYWIY"/>
<keyword evidence="5" id="KW-0631">Potassium channel</keyword>
<proteinExistence type="predicted"/>
<dbReference type="GO" id="GO:0008076">
    <property type="term" value="C:voltage-gated potassium channel complex"/>
    <property type="evidence" value="ECO:0007669"/>
    <property type="project" value="InterPro"/>
</dbReference>
<feature type="region of interest" description="Disordered" evidence="12">
    <location>
        <begin position="489"/>
        <end position="515"/>
    </location>
</feature>
<dbReference type="Proteomes" id="UP000019132">
    <property type="component" value="Unassembled WGS sequence"/>
</dbReference>
<accession>K3X1U8</accession>
<evidence type="ECO:0000256" key="1">
    <source>
        <dbReference type="ARBA" id="ARBA00004141"/>
    </source>
</evidence>
<dbReference type="HOGENOM" id="CLU_005617_1_0_1"/>
<dbReference type="eggNOG" id="KOG3713">
    <property type="taxonomic scope" value="Eukaryota"/>
</dbReference>
<dbReference type="eggNOG" id="KOG1545">
    <property type="taxonomic scope" value="Eukaryota"/>
</dbReference>
<dbReference type="Gene3D" id="1.10.287.70">
    <property type="match status" value="2"/>
</dbReference>
<evidence type="ECO:0000313" key="16">
    <source>
        <dbReference type="Proteomes" id="UP000019132"/>
    </source>
</evidence>
<evidence type="ECO:0000256" key="8">
    <source>
        <dbReference type="ARBA" id="ARBA00022989"/>
    </source>
</evidence>
<evidence type="ECO:0000256" key="12">
    <source>
        <dbReference type="SAM" id="MobiDB-lite"/>
    </source>
</evidence>
<evidence type="ECO:0000256" key="10">
    <source>
        <dbReference type="ARBA" id="ARBA00023136"/>
    </source>
</evidence>
<dbReference type="InParanoid" id="K3X1U8"/>
<reference evidence="16" key="2">
    <citation type="submission" date="2010-04" db="EMBL/GenBank/DDBJ databases">
        <authorList>
            <person name="Buell R."/>
            <person name="Hamilton J."/>
            <person name="Hostetler J."/>
        </authorList>
    </citation>
    <scope>NUCLEOTIDE SEQUENCE [LARGE SCALE GENOMIC DNA]</scope>
    <source>
        <strain evidence="16">DAOM:BR144</strain>
    </source>
</reference>
<evidence type="ECO:0000259" key="14">
    <source>
        <dbReference type="Pfam" id="PF00520"/>
    </source>
</evidence>
<keyword evidence="2" id="KW-0813">Transport</keyword>
<dbReference type="AlphaFoldDB" id="K3X1U8"/>
<evidence type="ECO:0000256" key="13">
    <source>
        <dbReference type="SAM" id="Phobius"/>
    </source>
</evidence>
<keyword evidence="4 13" id="KW-0812">Transmembrane</keyword>
<keyword evidence="3" id="KW-0633">Potassium transport</keyword>
<keyword evidence="16" id="KW-1185">Reference proteome</keyword>
<feature type="region of interest" description="Disordered" evidence="12">
    <location>
        <begin position="42"/>
        <end position="70"/>
    </location>
</feature>
<dbReference type="InterPro" id="IPR027359">
    <property type="entry name" value="Volt_channel_dom_sf"/>
</dbReference>
<feature type="transmembrane region" description="Helical" evidence="13">
    <location>
        <begin position="582"/>
        <end position="598"/>
    </location>
</feature>
<dbReference type="STRING" id="431595.K3X1U8"/>
<feature type="transmembrane region" description="Helical" evidence="13">
    <location>
        <begin position="141"/>
        <end position="160"/>
    </location>
</feature>
<organism evidence="15 16">
    <name type="scientific">Globisporangium ultimum (strain ATCC 200006 / CBS 805.95 / DAOM BR144)</name>
    <name type="common">Pythium ultimum</name>
    <dbReference type="NCBI Taxonomy" id="431595"/>
    <lineage>
        <taxon>Eukaryota</taxon>
        <taxon>Sar</taxon>
        <taxon>Stramenopiles</taxon>
        <taxon>Oomycota</taxon>
        <taxon>Peronosporomycetes</taxon>
        <taxon>Pythiales</taxon>
        <taxon>Pythiaceae</taxon>
        <taxon>Globisporangium</taxon>
    </lineage>
</organism>
<protein>
    <recommendedName>
        <fullName evidence="14">Ion transport domain-containing protein</fullName>
    </recommendedName>
</protein>
<dbReference type="Gene3D" id="1.20.120.350">
    <property type="entry name" value="Voltage-gated potassium channels. Chain C"/>
    <property type="match status" value="2"/>
</dbReference>
<dbReference type="PANTHER" id="PTHR11537">
    <property type="entry name" value="VOLTAGE-GATED POTASSIUM CHANNEL"/>
    <property type="match status" value="1"/>
</dbReference>
<evidence type="ECO:0000256" key="9">
    <source>
        <dbReference type="ARBA" id="ARBA00023065"/>
    </source>
</evidence>
<feature type="transmembrane region" description="Helical" evidence="13">
    <location>
        <begin position="702"/>
        <end position="723"/>
    </location>
</feature>
<feature type="compositionally biased region" description="Polar residues" evidence="12">
    <location>
        <begin position="502"/>
        <end position="514"/>
    </location>
</feature>
<sequence length="1117" mass="125105">MRERGAATMSAVDMARRAAGKIVRVYVSGVPGAVDCSTVADMETESKNPASDRAPSAAKHNADDTDATTPPANTCHFIPTKHPRSSLLAHLLRHALLTVVWGQWRLSLQEDVRTIERIRAMSRREKLRFYLSRPEESKRGWWLHHCILVTLALNIAVMAAHTLDGPRFTGSADPAYPYLPDEASFTRVRALFTIVYAVEFVLRWVAAENPVQHWKAPGTWVNFLALLPSFVPVASLEGTKFDKIGRLMNALQLFRIVRLLVNSYVYVGTKVMFRAISESLAPLQITLFFLIALVMVFATGIFYAEPCYDLRVCTFTDILNAGYFVMVTVATVGYGNQVPSLYNSGSLLITGVVMIFGSLYLSMPLAIIGIKYELAWADQEEKTAQQGLQATQEAQMVLPDGNVKKTSITLDLELQALESSPLPVRGNQIYDSFSELTQRVFDASCAIKQLDFRTTSSIKLDSDKTAKLLEGFASIQKLHKHLATNLNASLASRTQSKRKSNALASETSHRTSSFPRVEKIVRRSGSLATMFARAKQALRSESQKNYVKKRLYHTGPPTFRSIVWDIFEHNDLSRRATIVNRVRLYVVIASIALFYLQTTPELQKTGIHTVLCRRTIADFCQSRDQPGCYVFDEHGNVTTMRVNFQCAETSTDAKCFGMGYNYGSVHFNRTCSDAFGLKGAQRVCNNRLCMPGAELIADMEPYWVYFESVFGLFYTIEMVLRAYCYPMPNLLWRDLSLLVDVIALFPFYVELSQFMIGLRPIYSVVPTAPSFFTGIRVLKTFRIVKIGTHIPGARVLTRTALFVHRRLTIPLFFLFIGCVISGAIFYELERGIECFVGHECMWWKKNVLTPVLADDLPEGKRILIQNMQPTIIVDMLRSTWLSLATFTTVGYGDLIPRTSFGKLFDIMAMVFSACYTAMPLTLVGRQFYVCYELYVNEEKLWRNGSKRPVRPDKSAEVKSSDQHLPHGVKLVALDENSDVASFDPESTDQFCAVQPLTTFTSLTSLEGLYFGDSLVLPSIDGQVGSSALSAQQRSSTKTSSLPQFFLISNAVEEILADLSELHHLTGPRRLSIRKKSVAEPLAQQQAVQLERKIKANLLSIETALLRSAAFIESIQGT</sequence>
<evidence type="ECO:0000256" key="5">
    <source>
        <dbReference type="ARBA" id="ARBA00022826"/>
    </source>
</evidence>
<keyword evidence="9" id="KW-0406">Ion transport</keyword>
<dbReference type="GO" id="GO:0005249">
    <property type="term" value="F:voltage-gated potassium channel activity"/>
    <property type="evidence" value="ECO:0007669"/>
    <property type="project" value="InterPro"/>
</dbReference>
<feature type="transmembrane region" description="Helical" evidence="13">
    <location>
        <begin position="807"/>
        <end position="826"/>
    </location>
</feature>
<dbReference type="PANTHER" id="PTHR11537:SF254">
    <property type="entry name" value="POTASSIUM VOLTAGE-GATED CHANNEL PROTEIN SHAB"/>
    <property type="match status" value="1"/>
</dbReference>
<keyword evidence="10 13" id="KW-0472">Membrane</keyword>
<evidence type="ECO:0000256" key="4">
    <source>
        <dbReference type="ARBA" id="ARBA00022692"/>
    </source>
</evidence>
<evidence type="ECO:0000256" key="7">
    <source>
        <dbReference type="ARBA" id="ARBA00022958"/>
    </source>
</evidence>
<keyword evidence="6" id="KW-0851">Voltage-gated channel</keyword>
<dbReference type="SUPFAM" id="SSF81324">
    <property type="entry name" value="Voltage-gated potassium channels"/>
    <property type="match status" value="2"/>
</dbReference>
<keyword evidence="11" id="KW-0407">Ion channel</keyword>
<dbReference type="EnsemblProtists" id="PYU1_T011197">
    <property type="protein sequence ID" value="PYU1_T011197"/>
    <property type="gene ID" value="PYU1_G011172"/>
</dbReference>
<feature type="transmembrane region" description="Helical" evidence="13">
    <location>
        <begin position="256"/>
        <end position="277"/>
    </location>
</feature>
<feature type="domain" description="Ion transport" evidence="14">
    <location>
        <begin position="699"/>
        <end position="929"/>
    </location>
</feature>
<keyword evidence="8 13" id="KW-1133">Transmembrane helix</keyword>
<evidence type="ECO:0000256" key="3">
    <source>
        <dbReference type="ARBA" id="ARBA00022538"/>
    </source>
</evidence>
<feature type="transmembrane region" description="Helical" evidence="13">
    <location>
        <begin position="341"/>
        <end position="361"/>
    </location>
</feature>
<feature type="transmembrane region" description="Helical" evidence="13">
    <location>
        <begin position="730"/>
        <end position="749"/>
    </location>
</feature>
<feature type="transmembrane region" description="Helical" evidence="13">
    <location>
        <begin position="315"/>
        <end position="335"/>
    </location>
</feature>
<evidence type="ECO:0000256" key="6">
    <source>
        <dbReference type="ARBA" id="ARBA00022882"/>
    </source>
</evidence>
<dbReference type="InterPro" id="IPR005821">
    <property type="entry name" value="Ion_trans_dom"/>
</dbReference>
<dbReference type="VEuPathDB" id="FungiDB:PYU1_G011172"/>
<dbReference type="PRINTS" id="PR00169">
    <property type="entry name" value="KCHANNEL"/>
</dbReference>
<feature type="transmembrane region" description="Helical" evidence="13">
    <location>
        <begin position="188"/>
        <end position="206"/>
    </location>
</feature>
<evidence type="ECO:0000256" key="2">
    <source>
        <dbReference type="ARBA" id="ARBA00022448"/>
    </source>
</evidence>
<keyword evidence="7" id="KW-0630">Potassium</keyword>
<evidence type="ECO:0000256" key="11">
    <source>
        <dbReference type="ARBA" id="ARBA00023303"/>
    </source>
</evidence>
<reference evidence="15" key="3">
    <citation type="submission" date="2015-02" db="UniProtKB">
        <authorList>
            <consortium name="EnsemblProtists"/>
        </authorList>
    </citation>
    <scope>IDENTIFICATION</scope>
    <source>
        <strain evidence="15">DAOM BR144</strain>
    </source>
</reference>
<name>K3X1U8_GLOUD</name>
<dbReference type="GO" id="GO:0001508">
    <property type="term" value="P:action potential"/>
    <property type="evidence" value="ECO:0007669"/>
    <property type="project" value="TreeGrafter"/>
</dbReference>
<dbReference type="InterPro" id="IPR028325">
    <property type="entry name" value="VG_K_chnl"/>
</dbReference>
<dbReference type="Pfam" id="PF00520">
    <property type="entry name" value="Ion_trans"/>
    <property type="match status" value="2"/>
</dbReference>
<feature type="transmembrane region" description="Helical" evidence="13">
    <location>
        <begin position="283"/>
        <end position="303"/>
    </location>
</feature>